<keyword evidence="3" id="KW-0251">Elongation factor</keyword>
<gene>
    <name evidence="3" type="ORF">BJX63DRAFT_401518</name>
</gene>
<dbReference type="Pfam" id="PF09816">
    <property type="entry name" value="EAF"/>
    <property type="match status" value="1"/>
</dbReference>
<feature type="compositionally biased region" description="Acidic residues" evidence="1">
    <location>
        <begin position="398"/>
        <end position="409"/>
    </location>
</feature>
<evidence type="ECO:0000313" key="3">
    <source>
        <dbReference type="EMBL" id="KAL2810693.1"/>
    </source>
</evidence>
<evidence type="ECO:0000313" key="4">
    <source>
        <dbReference type="Proteomes" id="UP001610334"/>
    </source>
</evidence>
<proteinExistence type="predicted"/>
<reference evidence="3 4" key="1">
    <citation type="submission" date="2024-07" db="EMBL/GenBank/DDBJ databases">
        <title>Section-level genome sequencing and comparative genomics of Aspergillus sections Usti and Cavernicolus.</title>
        <authorList>
            <consortium name="Lawrence Berkeley National Laboratory"/>
            <person name="Nybo J.L."/>
            <person name="Vesth T.C."/>
            <person name="Theobald S."/>
            <person name="Frisvad J.C."/>
            <person name="Larsen T.O."/>
            <person name="Kjaerboelling I."/>
            <person name="Rothschild-Mancinelli K."/>
            <person name="Lyhne E.K."/>
            <person name="Kogle M.E."/>
            <person name="Barry K."/>
            <person name="Clum A."/>
            <person name="Na H."/>
            <person name="Ledsgaard L."/>
            <person name="Lin J."/>
            <person name="Lipzen A."/>
            <person name="Kuo A."/>
            <person name="Riley R."/>
            <person name="Mondo S."/>
            <person name="Labutti K."/>
            <person name="Haridas S."/>
            <person name="Pangalinan J."/>
            <person name="Salamov A.A."/>
            <person name="Simmons B.A."/>
            <person name="Magnuson J.K."/>
            <person name="Chen J."/>
            <person name="Drula E."/>
            <person name="Henrissat B."/>
            <person name="Wiebenga A."/>
            <person name="Lubbers R.J."/>
            <person name="Gomes A.C."/>
            <person name="Makela M.R."/>
            <person name="Stajich J."/>
            <person name="Grigoriev I.V."/>
            <person name="Mortensen U.H."/>
            <person name="De Vries R.P."/>
            <person name="Baker S.E."/>
            <person name="Andersen M.R."/>
        </authorList>
    </citation>
    <scope>NUCLEOTIDE SEQUENCE [LARGE SCALE GENOMIC DNA]</scope>
    <source>
        <strain evidence="3 4">CBS 588.65</strain>
    </source>
</reference>
<protein>
    <submittedName>
        <fullName evidence="3">RNA polymerase II transcription elongation factor-domain-containing protein</fullName>
    </submittedName>
</protein>
<feature type="compositionally biased region" description="Polar residues" evidence="1">
    <location>
        <begin position="296"/>
        <end position="320"/>
    </location>
</feature>
<feature type="compositionally biased region" description="Polar residues" evidence="1">
    <location>
        <begin position="347"/>
        <end position="356"/>
    </location>
</feature>
<sequence length="448" mass="48900">MAASALSGMIDPTKQAEYPIILGDRLAGKTDRPRSQLINIQYNYKTKSTSSHQRSVITKSPHSQDHFNLTITDKAPSAEQNVLTYSYQGSVDPAQSISESHEHNLVLVFDPSRKAFVLEPVSTQLNFNLRSAPAKTQKQVIAQYPQLRTLQEDEHGSGDDRGTGNASGNDDGPADDDNPYDFRHFLPKGKSSQDDDNNKLASGNATPEPYATASKTSTPLIAAAKPALSPRMRPKTQTNPLRQKKPASDTARHNNAASMKPRSKSPLRLPEKSESKSRETKPRVEQQEVEEIVFESSKSSPSDAGTGAVSSQRTVPSPGSNIIIDGDLIIDMGSPPPTRPFKVNPAHFSSNNTPANNDDEAHGDEDIEALRLPSPVPTAQRPGSTSGFHADEGQMYEGEGEAEDEDDLLAAEMEAAFEEEARSQQMQPQIQTHQYIQSDDESEVSEEE</sequence>
<dbReference type="InterPro" id="IPR019194">
    <property type="entry name" value="Tscrpt_elong_fac_Eaf_N"/>
</dbReference>
<feature type="compositionally biased region" description="Acidic residues" evidence="1">
    <location>
        <begin position="357"/>
        <end position="367"/>
    </location>
</feature>
<comment type="caution">
    <text evidence="3">The sequence shown here is derived from an EMBL/GenBank/DDBJ whole genome shotgun (WGS) entry which is preliminary data.</text>
</comment>
<keyword evidence="4" id="KW-1185">Reference proteome</keyword>
<feature type="domain" description="Transcription elongation factor Eaf N-terminal" evidence="2">
    <location>
        <begin position="18"/>
        <end position="133"/>
    </location>
</feature>
<accession>A0ABR4H5F1</accession>
<feature type="compositionally biased region" description="Acidic residues" evidence="1">
    <location>
        <begin position="438"/>
        <end position="448"/>
    </location>
</feature>
<name>A0ABR4H5F1_9EURO</name>
<feature type="compositionally biased region" description="Low complexity" evidence="1">
    <location>
        <begin position="322"/>
        <end position="331"/>
    </location>
</feature>
<feature type="compositionally biased region" description="Basic and acidic residues" evidence="1">
    <location>
        <begin position="150"/>
        <end position="162"/>
    </location>
</feature>
<evidence type="ECO:0000256" key="1">
    <source>
        <dbReference type="SAM" id="MobiDB-lite"/>
    </source>
</evidence>
<keyword evidence="3" id="KW-0648">Protein biosynthesis</keyword>
<evidence type="ECO:0000259" key="2">
    <source>
        <dbReference type="Pfam" id="PF09816"/>
    </source>
</evidence>
<feature type="compositionally biased region" description="Polar residues" evidence="1">
    <location>
        <begin position="423"/>
        <end position="437"/>
    </location>
</feature>
<dbReference type="GO" id="GO:0003746">
    <property type="term" value="F:translation elongation factor activity"/>
    <property type="evidence" value="ECO:0007669"/>
    <property type="project" value="UniProtKB-KW"/>
</dbReference>
<dbReference type="Proteomes" id="UP001610334">
    <property type="component" value="Unassembled WGS sequence"/>
</dbReference>
<feature type="region of interest" description="Disordered" evidence="1">
    <location>
        <begin position="148"/>
        <end position="448"/>
    </location>
</feature>
<dbReference type="EMBL" id="JBFXLT010000068">
    <property type="protein sequence ID" value="KAL2810693.1"/>
    <property type="molecule type" value="Genomic_DNA"/>
</dbReference>
<organism evidence="3 4">
    <name type="scientific">Aspergillus granulosus</name>
    <dbReference type="NCBI Taxonomy" id="176169"/>
    <lineage>
        <taxon>Eukaryota</taxon>
        <taxon>Fungi</taxon>
        <taxon>Dikarya</taxon>
        <taxon>Ascomycota</taxon>
        <taxon>Pezizomycotina</taxon>
        <taxon>Eurotiomycetes</taxon>
        <taxon>Eurotiomycetidae</taxon>
        <taxon>Eurotiales</taxon>
        <taxon>Aspergillaceae</taxon>
        <taxon>Aspergillus</taxon>
        <taxon>Aspergillus subgen. Nidulantes</taxon>
    </lineage>
</organism>
<feature type="compositionally biased region" description="Basic and acidic residues" evidence="1">
    <location>
        <begin position="269"/>
        <end position="286"/>
    </location>
</feature>